<keyword evidence="2 4" id="KW-0378">Hydrolase</keyword>
<evidence type="ECO:0000256" key="4">
    <source>
        <dbReference type="RuleBase" id="RU003833"/>
    </source>
</evidence>
<evidence type="ECO:0000256" key="6">
    <source>
        <dbReference type="SAM" id="SignalP"/>
    </source>
</evidence>
<evidence type="ECO:0000256" key="2">
    <source>
        <dbReference type="ARBA" id="ARBA00022801"/>
    </source>
</evidence>
<dbReference type="InterPro" id="IPR000407">
    <property type="entry name" value="GDA1_CD39_NTPase"/>
</dbReference>
<dbReference type="PANTHER" id="PTHR11782:SF83">
    <property type="entry name" value="GUANOSINE-DIPHOSPHATASE"/>
    <property type="match status" value="1"/>
</dbReference>
<comment type="caution">
    <text evidence="7">The sequence shown here is derived from an EMBL/GenBank/DDBJ whole genome shotgun (WGS) entry which is preliminary data.</text>
</comment>
<evidence type="ECO:0000313" key="7">
    <source>
        <dbReference type="EMBL" id="PNH09507.1"/>
    </source>
</evidence>
<feature type="signal peptide" evidence="6">
    <location>
        <begin position="1"/>
        <end position="29"/>
    </location>
</feature>
<dbReference type="Proteomes" id="UP000236333">
    <property type="component" value="Unassembled WGS sequence"/>
</dbReference>
<evidence type="ECO:0000256" key="5">
    <source>
        <dbReference type="SAM" id="MobiDB-lite"/>
    </source>
</evidence>
<reference evidence="7 8" key="1">
    <citation type="journal article" date="2017" name="Mol. Biol. Evol.">
        <title>The 4-celled Tetrabaena socialis nuclear genome reveals the essential components for genetic control of cell number at the origin of multicellularity in the volvocine lineage.</title>
        <authorList>
            <person name="Featherston J."/>
            <person name="Arakaki Y."/>
            <person name="Hanschen E.R."/>
            <person name="Ferris P.J."/>
            <person name="Michod R.E."/>
            <person name="Olson B.J.S.C."/>
            <person name="Nozaki H."/>
            <person name="Durand P.M."/>
        </authorList>
    </citation>
    <scope>NUCLEOTIDE SEQUENCE [LARGE SCALE GENOMIC DNA]</scope>
    <source>
        <strain evidence="7 8">NIES-571</strain>
    </source>
</reference>
<protein>
    <submittedName>
        <fullName evidence="7">Ectonucleoside triphosphate diphosphohydrolase 7</fullName>
    </submittedName>
</protein>
<dbReference type="AlphaFoldDB" id="A0A2J8AAG4"/>
<evidence type="ECO:0000256" key="3">
    <source>
        <dbReference type="PIRSR" id="PIRSR600407-1"/>
    </source>
</evidence>
<feature type="region of interest" description="Disordered" evidence="5">
    <location>
        <begin position="508"/>
        <end position="547"/>
    </location>
</feature>
<evidence type="ECO:0000256" key="1">
    <source>
        <dbReference type="ARBA" id="ARBA00009283"/>
    </source>
</evidence>
<name>A0A2J8AAG4_9CHLO</name>
<dbReference type="GO" id="GO:0017110">
    <property type="term" value="F:nucleoside diphosphate phosphatase activity"/>
    <property type="evidence" value="ECO:0007669"/>
    <property type="project" value="TreeGrafter"/>
</dbReference>
<dbReference type="PANTHER" id="PTHR11782">
    <property type="entry name" value="ADENOSINE/GUANOSINE DIPHOSPHATASE"/>
    <property type="match status" value="1"/>
</dbReference>
<dbReference type="OrthoDB" id="6372431at2759"/>
<dbReference type="GO" id="GO:0016020">
    <property type="term" value="C:membrane"/>
    <property type="evidence" value="ECO:0007669"/>
    <property type="project" value="TreeGrafter"/>
</dbReference>
<sequence>MACGPLSCSLLAMAVLVLLALWARSPISAQYVAVIDCGSSGTRIYVFTWKYSRSRPGMPELELIPPGAAPQLVPKKPGKSSYNRVETLPGLDAFAPRPPAELLQQALGPLLDWARAVIPPRQLPAVPLFLFATAGVRRLPATQQRLLMANTREVLRTSGFRFEPGWARIISGTDEGVYGWIAINYLRGNLDPAPPEAAPLALAAAAGGDATAAVAAAAGVVAAVGRRGAAGGGIVIGGGMASGEVAMVVANHAGGGSGGGGGEGGGGGAAGVSSLAGSAAGAGGSGGAVVAAAARRRLLAAAQGGVAAITEAGAAEKAEMEAAAAEAAAAGGETEAGAWETEAASATAGGAVAGVGGRSASDDGLAVVAGLAAAAAAAQAAATAAGAGGGGGGGVVVVGRDDVDVTGARREQAAVVVRHPCMHEGYSRPYTRTHPYGIMPARLGLQLVGAPDWARCRSLVERTVNASAGCGGGHCVLGWQEPELQAWSRPDPCRSAPGPALRSAAAQHILPQQSRRALDGPPASLHAPSAAPPQPCNRAATPATTKS</sequence>
<dbReference type="GO" id="GO:0009134">
    <property type="term" value="P:nucleoside diphosphate catabolic process"/>
    <property type="evidence" value="ECO:0007669"/>
    <property type="project" value="TreeGrafter"/>
</dbReference>
<feature type="active site" description="Proton acceptor" evidence="3">
    <location>
        <position position="175"/>
    </location>
</feature>
<feature type="chain" id="PRO_5014430914" evidence="6">
    <location>
        <begin position="30"/>
        <end position="547"/>
    </location>
</feature>
<dbReference type="EMBL" id="PGGS01000087">
    <property type="protein sequence ID" value="PNH09507.1"/>
    <property type="molecule type" value="Genomic_DNA"/>
</dbReference>
<dbReference type="Pfam" id="PF01150">
    <property type="entry name" value="GDA1_CD39"/>
    <property type="match status" value="1"/>
</dbReference>
<keyword evidence="8" id="KW-1185">Reference proteome</keyword>
<dbReference type="PROSITE" id="PS01238">
    <property type="entry name" value="GDA1_CD39_NTPASE"/>
    <property type="match status" value="1"/>
</dbReference>
<evidence type="ECO:0000313" key="8">
    <source>
        <dbReference type="Proteomes" id="UP000236333"/>
    </source>
</evidence>
<proteinExistence type="inferred from homology"/>
<gene>
    <name evidence="7" type="ORF">TSOC_003869</name>
</gene>
<comment type="similarity">
    <text evidence="1 4">Belongs to the GDA1/CD39 NTPase family.</text>
</comment>
<keyword evidence="6" id="KW-0732">Signal</keyword>
<accession>A0A2J8AAG4</accession>
<organism evidence="7 8">
    <name type="scientific">Tetrabaena socialis</name>
    <dbReference type="NCBI Taxonomy" id="47790"/>
    <lineage>
        <taxon>Eukaryota</taxon>
        <taxon>Viridiplantae</taxon>
        <taxon>Chlorophyta</taxon>
        <taxon>core chlorophytes</taxon>
        <taxon>Chlorophyceae</taxon>
        <taxon>CS clade</taxon>
        <taxon>Chlamydomonadales</taxon>
        <taxon>Tetrabaenaceae</taxon>
        <taxon>Tetrabaena</taxon>
    </lineage>
</organism>
<dbReference type="Gene3D" id="3.30.420.40">
    <property type="match status" value="1"/>
</dbReference>